<dbReference type="Proteomes" id="UP001187192">
    <property type="component" value="Unassembled WGS sequence"/>
</dbReference>
<comment type="caution">
    <text evidence="1">The sequence shown here is derived from an EMBL/GenBank/DDBJ whole genome shotgun (WGS) entry which is preliminary data.</text>
</comment>
<accession>A0AA88DA00</accession>
<sequence>MKLLGWQDCNPMTDYQNSAQILLMSKKPPAATPNVIGWSDQASLAVRGTRVIQPGQLSRAPGGRIGLRLVGAIGPMD</sequence>
<gene>
    <name evidence="1" type="ORF">TIFTF001_046518</name>
</gene>
<name>A0AA88DA00_FICCA</name>
<organism evidence="1 2">
    <name type="scientific">Ficus carica</name>
    <name type="common">Common fig</name>
    <dbReference type="NCBI Taxonomy" id="3494"/>
    <lineage>
        <taxon>Eukaryota</taxon>
        <taxon>Viridiplantae</taxon>
        <taxon>Streptophyta</taxon>
        <taxon>Embryophyta</taxon>
        <taxon>Tracheophyta</taxon>
        <taxon>Spermatophyta</taxon>
        <taxon>Magnoliopsida</taxon>
        <taxon>eudicotyledons</taxon>
        <taxon>Gunneridae</taxon>
        <taxon>Pentapetalae</taxon>
        <taxon>rosids</taxon>
        <taxon>fabids</taxon>
        <taxon>Rosales</taxon>
        <taxon>Moraceae</taxon>
        <taxon>Ficeae</taxon>
        <taxon>Ficus</taxon>
    </lineage>
</organism>
<evidence type="ECO:0000313" key="2">
    <source>
        <dbReference type="Proteomes" id="UP001187192"/>
    </source>
</evidence>
<protein>
    <submittedName>
        <fullName evidence="1">Uncharacterized protein</fullName>
    </submittedName>
</protein>
<reference evidence="1" key="1">
    <citation type="submission" date="2023-07" db="EMBL/GenBank/DDBJ databases">
        <title>draft genome sequence of fig (Ficus carica).</title>
        <authorList>
            <person name="Takahashi T."/>
            <person name="Nishimura K."/>
        </authorList>
    </citation>
    <scope>NUCLEOTIDE SEQUENCE</scope>
</reference>
<proteinExistence type="predicted"/>
<keyword evidence="2" id="KW-1185">Reference proteome</keyword>
<evidence type="ECO:0000313" key="1">
    <source>
        <dbReference type="EMBL" id="GMN31479.1"/>
    </source>
</evidence>
<dbReference type="AlphaFoldDB" id="A0AA88DA00"/>
<dbReference type="EMBL" id="BTGU01004736">
    <property type="protein sequence ID" value="GMN31479.1"/>
    <property type="molecule type" value="Genomic_DNA"/>
</dbReference>